<name>A0AAF0QH77_SOLVR</name>
<evidence type="ECO:0000256" key="3">
    <source>
        <dbReference type="ARBA" id="ARBA00023054"/>
    </source>
</evidence>
<dbReference type="PANTHER" id="PTHR46136">
    <property type="entry name" value="TRANSCRIPTION FACTOR GTE8"/>
    <property type="match status" value="1"/>
</dbReference>
<dbReference type="Gene3D" id="1.20.920.10">
    <property type="entry name" value="Bromodomain-like"/>
    <property type="match status" value="1"/>
</dbReference>
<evidence type="ECO:0000256" key="9">
    <source>
        <dbReference type="SAM" id="MobiDB-lite"/>
    </source>
</evidence>
<dbReference type="SUPFAM" id="SSF47370">
    <property type="entry name" value="Bromodomain"/>
    <property type="match status" value="1"/>
</dbReference>
<feature type="domain" description="NET" evidence="11">
    <location>
        <begin position="355"/>
        <end position="437"/>
    </location>
</feature>
<evidence type="ECO:0000259" key="10">
    <source>
        <dbReference type="PROSITE" id="PS50014"/>
    </source>
</evidence>
<feature type="coiled-coil region" evidence="8">
    <location>
        <begin position="694"/>
        <end position="754"/>
    </location>
</feature>
<evidence type="ECO:0000256" key="8">
    <source>
        <dbReference type="SAM" id="Coils"/>
    </source>
</evidence>
<evidence type="ECO:0000256" key="2">
    <source>
        <dbReference type="ARBA" id="ARBA00023015"/>
    </source>
</evidence>
<feature type="compositionally biased region" description="Polar residues" evidence="9">
    <location>
        <begin position="567"/>
        <end position="577"/>
    </location>
</feature>
<dbReference type="InterPro" id="IPR001487">
    <property type="entry name" value="Bromodomain"/>
</dbReference>
<feature type="region of interest" description="Disordered" evidence="9">
    <location>
        <begin position="798"/>
        <end position="839"/>
    </location>
</feature>
<dbReference type="Proteomes" id="UP001234989">
    <property type="component" value="Chromosome 3"/>
</dbReference>
<dbReference type="PRINTS" id="PR00503">
    <property type="entry name" value="BROMODOMAIN"/>
</dbReference>
<dbReference type="InterPro" id="IPR038336">
    <property type="entry name" value="NET_sf"/>
</dbReference>
<dbReference type="InterPro" id="IPR037377">
    <property type="entry name" value="GTE_bromo"/>
</dbReference>
<dbReference type="EMBL" id="CP133614">
    <property type="protein sequence ID" value="WMV21225.1"/>
    <property type="molecule type" value="Genomic_DNA"/>
</dbReference>
<dbReference type="Pfam" id="PF17035">
    <property type="entry name" value="BET"/>
    <property type="match status" value="1"/>
</dbReference>
<evidence type="ECO:0000313" key="12">
    <source>
        <dbReference type="EMBL" id="WMV21225.1"/>
    </source>
</evidence>
<organism evidence="12 13">
    <name type="scientific">Solanum verrucosum</name>
    <dbReference type="NCBI Taxonomy" id="315347"/>
    <lineage>
        <taxon>Eukaryota</taxon>
        <taxon>Viridiplantae</taxon>
        <taxon>Streptophyta</taxon>
        <taxon>Embryophyta</taxon>
        <taxon>Tracheophyta</taxon>
        <taxon>Spermatophyta</taxon>
        <taxon>Magnoliopsida</taxon>
        <taxon>eudicotyledons</taxon>
        <taxon>Gunneridae</taxon>
        <taxon>Pentapetalae</taxon>
        <taxon>asterids</taxon>
        <taxon>lamiids</taxon>
        <taxon>Solanales</taxon>
        <taxon>Solanaceae</taxon>
        <taxon>Solanoideae</taxon>
        <taxon>Solaneae</taxon>
        <taxon>Solanum</taxon>
    </lineage>
</organism>
<feature type="compositionally biased region" description="Low complexity" evidence="9">
    <location>
        <begin position="500"/>
        <end position="525"/>
    </location>
</feature>
<evidence type="ECO:0000256" key="1">
    <source>
        <dbReference type="ARBA" id="ARBA00004123"/>
    </source>
</evidence>
<sequence>MAPTVPIDYIGQRESRKFFKKDSGDMMGKSRKGFKGYLPGMVPDYRNAVETMAESEGFGSSGRVDTERTASEDSCAPKRKSICLNADGHDQFGAPIQVMSLSNMSCSEKKVLGIRLKNELELVRGLQKKIASVGSNIGVLSPASDIQNCTNGQRRSGSEISQRYMAEAVVPPGKKKAAPGRNGPLTKGPGAKRPKTMQQAIPADTSMVMFMKQCETVLSRLMSHQHGWVFNHPVDVVKLKIPDYFTVIKQPMDLGTIRSKLHSGEYSSPLQFADDVRLTFKNAMTYNPPGNDVHIMAQTLNKFFEVRWKPIEKKIPVIQEEPLPSKSSVIIETETDTPPAMPPSKKKKIAPLENRVKPEPVKRVMSDVEKHKLTAELEDLLTELPENIIDFLKEKSSNGSQVSEDEIEIDLDVLHDDILYELRKLLDDYLLEKQKNQAKGEPCEMELHNESGFSNSSMQPCKGNDPADEEVDIGGNDPPVSSFPPVEIEKDRARRSNKCSSSSSSSSDSGSSSSGTDSGSSSGGESDADKDSVALTVQKATAASGARLEQEDELDLPETTDPLAGQTVLTSQQNSNFAEPDDHREEESAEPERQVSPEKLYRAALLRGRFADIILKAQEKSIEKGEVRDPEKLKLEREEFERRRREGLCFLLLHVWKSTITSLKPPLYLFIGLFRENTLGLFLGCISENHYFICLSAYSEKARLQAEAKAAEEARKRAEAEAAAEAKRKRELEREAARQALQKMEKTVEINENSQFMEDLELFRAAPDEQLESFIEETSPGHSENVLGSFKFKATSNPLEQLGLYMKEEDEDEDEEEEEEAEPQSIPDVSNDPEEGEID</sequence>
<reference evidence="12" key="1">
    <citation type="submission" date="2023-08" db="EMBL/GenBank/DDBJ databases">
        <title>A de novo genome assembly of Solanum verrucosum Schlechtendal, a Mexican diploid species geographically isolated from the other diploid A-genome species in potato relatives.</title>
        <authorList>
            <person name="Hosaka K."/>
        </authorList>
    </citation>
    <scope>NUCLEOTIDE SEQUENCE</scope>
    <source>
        <tissue evidence="12">Young leaves</tissue>
    </source>
</reference>
<evidence type="ECO:0000256" key="4">
    <source>
        <dbReference type="ARBA" id="ARBA00023117"/>
    </source>
</evidence>
<dbReference type="GO" id="GO:0005634">
    <property type="term" value="C:nucleus"/>
    <property type="evidence" value="ECO:0007669"/>
    <property type="project" value="UniProtKB-SubCell"/>
</dbReference>
<dbReference type="PROSITE" id="PS51525">
    <property type="entry name" value="NET"/>
    <property type="match status" value="1"/>
</dbReference>
<keyword evidence="13" id="KW-1185">Reference proteome</keyword>
<dbReference type="InterPro" id="IPR027353">
    <property type="entry name" value="NET_dom"/>
</dbReference>
<evidence type="ECO:0000256" key="6">
    <source>
        <dbReference type="ARBA" id="ARBA00023242"/>
    </source>
</evidence>
<keyword evidence="2" id="KW-0805">Transcription regulation</keyword>
<keyword evidence="6" id="KW-0539">Nucleus</keyword>
<evidence type="ECO:0000256" key="5">
    <source>
        <dbReference type="ARBA" id="ARBA00023163"/>
    </source>
</evidence>
<evidence type="ECO:0000313" key="13">
    <source>
        <dbReference type="Proteomes" id="UP001234989"/>
    </source>
</evidence>
<feature type="domain" description="Bromo" evidence="10">
    <location>
        <begin position="222"/>
        <end position="294"/>
    </location>
</feature>
<keyword evidence="3 8" id="KW-0175">Coiled coil</keyword>
<dbReference type="CDD" id="cd05506">
    <property type="entry name" value="Bromo_plant1"/>
    <property type="match status" value="1"/>
</dbReference>
<protein>
    <recommendedName>
        <fullName evidence="14">Bromodomain-containing protein</fullName>
    </recommendedName>
</protein>
<keyword evidence="4 7" id="KW-0103">Bromodomain</keyword>
<dbReference type="SMART" id="SM00297">
    <property type="entry name" value="BROMO"/>
    <property type="match status" value="1"/>
</dbReference>
<dbReference type="PROSITE" id="PS50014">
    <property type="entry name" value="BROMODOMAIN_2"/>
    <property type="match status" value="1"/>
</dbReference>
<comment type="subcellular location">
    <subcellularLocation>
        <location evidence="1">Nucleus</location>
    </subcellularLocation>
</comment>
<feature type="region of interest" description="Disordered" evidence="9">
    <location>
        <begin position="170"/>
        <end position="196"/>
    </location>
</feature>
<accession>A0AAF0QH77</accession>
<feature type="region of interest" description="Disordered" evidence="9">
    <location>
        <begin position="436"/>
        <end position="596"/>
    </location>
</feature>
<keyword evidence="5" id="KW-0804">Transcription</keyword>
<proteinExistence type="predicted"/>
<dbReference type="PANTHER" id="PTHR46136:SF33">
    <property type="entry name" value="TRANSCRIPTION FACTOR GTE10"/>
    <property type="match status" value="1"/>
</dbReference>
<evidence type="ECO:0000259" key="11">
    <source>
        <dbReference type="PROSITE" id="PS51525"/>
    </source>
</evidence>
<dbReference type="InterPro" id="IPR052442">
    <property type="entry name" value="Env_Response_Regulator"/>
</dbReference>
<evidence type="ECO:0000256" key="7">
    <source>
        <dbReference type="PROSITE-ProRule" id="PRU00035"/>
    </source>
</evidence>
<dbReference type="Gene3D" id="1.20.1270.220">
    <property type="match status" value="1"/>
</dbReference>
<feature type="compositionally biased region" description="Acidic residues" evidence="9">
    <location>
        <begin position="808"/>
        <end position="822"/>
    </location>
</feature>
<gene>
    <name evidence="12" type="ORF">MTR67_014610</name>
</gene>
<feature type="compositionally biased region" description="Basic and acidic residues" evidence="9">
    <location>
        <begin position="580"/>
        <end position="596"/>
    </location>
</feature>
<dbReference type="AlphaFoldDB" id="A0AAF0QH77"/>
<evidence type="ECO:0008006" key="14">
    <source>
        <dbReference type="Google" id="ProtNLM"/>
    </source>
</evidence>
<dbReference type="Pfam" id="PF00439">
    <property type="entry name" value="Bromodomain"/>
    <property type="match status" value="1"/>
</dbReference>
<dbReference type="InterPro" id="IPR036427">
    <property type="entry name" value="Bromodomain-like_sf"/>
</dbReference>